<keyword evidence="2" id="KW-1185">Reference proteome</keyword>
<organism evidence="1 2">
    <name type="scientific">Rhipicephalus microplus</name>
    <name type="common">Cattle tick</name>
    <name type="synonym">Boophilus microplus</name>
    <dbReference type="NCBI Taxonomy" id="6941"/>
    <lineage>
        <taxon>Eukaryota</taxon>
        <taxon>Metazoa</taxon>
        <taxon>Ecdysozoa</taxon>
        <taxon>Arthropoda</taxon>
        <taxon>Chelicerata</taxon>
        <taxon>Arachnida</taxon>
        <taxon>Acari</taxon>
        <taxon>Parasitiformes</taxon>
        <taxon>Ixodida</taxon>
        <taxon>Ixodoidea</taxon>
        <taxon>Ixodidae</taxon>
        <taxon>Rhipicephalinae</taxon>
        <taxon>Rhipicephalus</taxon>
        <taxon>Boophilus</taxon>
    </lineage>
</organism>
<proteinExistence type="predicted"/>
<evidence type="ECO:0000313" key="2">
    <source>
        <dbReference type="Proteomes" id="UP000821866"/>
    </source>
</evidence>
<comment type="caution">
    <text evidence="1">The sequence shown here is derived from an EMBL/GenBank/DDBJ whole genome shotgun (WGS) entry which is preliminary data.</text>
</comment>
<protein>
    <submittedName>
        <fullName evidence="1">Uncharacterized protein</fullName>
    </submittedName>
</protein>
<dbReference type="Proteomes" id="UP000821866">
    <property type="component" value="Unassembled WGS sequence"/>
</dbReference>
<dbReference type="VEuPathDB" id="VectorBase:LOC119176493"/>
<evidence type="ECO:0000313" key="1">
    <source>
        <dbReference type="EMBL" id="KAH8025886.1"/>
    </source>
</evidence>
<name>A0A9J6DV77_RHIMP</name>
<accession>A0A9J6DV77</accession>
<dbReference type="EMBL" id="JABSTU010000007">
    <property type="protein sequence ID" value="KAH8025886.1"/>
    <property type="molecule type" value="Genomic_DNA"/>
</dbReference>
<reference evidence="1" key="1">
    <citation type="journal article" date="2020" name="Cell">
        <title>Large-Scale Comparative Analyses of Tick Genomes Elucidate Their Genetic Diversity and Vector Capacities.</title>
        <authorList>
            <consortium name="Tick Genome and Microbiome Consortium (TIGMIC)"/>
            <person name="Jia N."/>
            <person name="Wang J."/>
            <person name="Shi W."/>
            <person name="Du L."/>
            <person name="Sun Y."/>
            <person name="Zhan W."/>
            <person name="Jiang J.F."/>
            <person name="Wang Q."/>
            <person name="Zhang B."/>
            <person name="Ji P."/>
            <person name="Bell-Sakyi L."/>
            <person name="Cui X.M."/>
            <person name="Yuan T.T."/>
            <person name="Jiang B.G."/>
            <person name="Yang W.F."/>
            <person name="Lam T.T."/>
            <person name="Chang Q.C."/>
            <person name="Ding S.J."/>
            <person name="Wang X.J."/>
            <person name="Zhu J.G."/>
            <person name="Ruan X.D."/>
            <person name="Zhao L."/>
            <person name="Wei J.T."/>
            <person name="Ye R.Z."/>
            <person name="Que T.C."/>
            <person name="Du C.H."/>
            <person name="Zhou Y.H."/>
            <person name="Cheng J.X."/>
            <person name="Dai P.F."/>
            <person name="Guo W.B."/>
            <person name="Han X.H."/>
            <person name="Huang E.J."/>
            <person name="Li L.F."/>
            <person name="Wei W."/>
            <person name="Gao Y.C."/>
            <person name="Liu J.Z."/>
            <person name="Shao H.Z."/>
            <person name="Wang X."/>
            <person name="Wang C.C."/>
            <person name="Yang T.C."/>
            <person name="Huo Q.B."/>
            <person name="Li W."/>
            <person name="Chen H.Y."/>
            <person name="Chen S.E."/>
            <person name="Zhou L.G."/>
            <person name="Ni X.B."/>
            <person name="Tian J.H."/>
            <person name="Sheng Y."/>
            <person name="Liu T."/>
            <person name="Pan Y.S."/>
            <person name="Xia L.Y."/>
            <person name="Li J."/>
            <person name="Zhao F."/>
            <person name="Cao W.C."/>
        </authorList>
    </citation>
    <scope>NUCLEOTIDE SEQUENCE</scope>
    <source>
        <strain evidence="1">Rmic-2018</strain>
    </source>
</reference>
<reference evidence="1" key="2">
    <citation type="submission" date="2021-09" db="EMBL/GenBank/DDBJ databases">
        <authorList>
            <person name="Jia N."/>
            <person name="Wang J."/>
            <person name="Shi W."/>
            <person name="Du L."/>
            <person name="Sun Y."/>
            <person name="Zhan W."/>
            <person name="Jiang J."/>
            <person name="Wang Q."/>
            <person name="Zhang B."/>
            <person name="Ji P."/>
            <person name="Sakyi L.B."/>
            <person name="Cui X."/>
            <person name="Yuan T."/>
            <person name="Jiang B."/>
            <person name="Yang W."/>
            <person name="Lam T.T.-Y."/>
            <person name="Chang Q."/>
            <person name="Ding S."/>
            <person name="Wang X."/>
            <person name="Zhu J."/>
            <person name="Ruan X."/>
            <person name="Zhao L."/>
            <person name="Wei J."/>
            <person name="Que T."/>
            <person name="Du C."/>
            <person name="Cheng J."/>
            <person name="Dai P."/>
            <person name="Han X."/>
            <person name="Huang E."/>
            <person name="Gao Y."/>
            <person name="Liu J."/>
            <person name="Shao H."/>
            <person name="Ye R."/>
            <person name="Li L."/>
            <person name="Wei W."/>
            <person name="Wang X."/>
            <person name="Wang C."/>
            <person name="Huo Q."/>
            <person name="Li W."/>
            <person name="Guo W."/>
            <person name="Chen H."/>
            <person name="Chen S."/>
            <person name="Zhou L."/>
            <person name="Zhou L."/>
            <person name="Ni X."/>
            <person name="Tian J."/>
            <person name="Zhou Y."/>
            <person name="Sheng Y."/>
            <person name="Liu T."/>
            <person name="Pan Y."/>
            <person name="Xia L."/>
            <person name="Li J."/>
            <person name="Zhao F."/>
            <person name="Cao W."/>
        </authorList>
    </citation>
    <scope>NUCLEOTIDE SEQUENCE</scope>
    <source>
        <strain evidence="1">Rmic-2018</strain>
        <tissue evidence="1">Larvae</tissue>
    </source>
</reference>
<gene>
    <name evidence="1" type="ORF">HPB51_013591</name>
</gene>
<sequence length="254" mass="28300">MESPPSVSSKLDNTALARARLKRLPQLPIDDFKIVFRPSAGVDLAQYNDVELRAAVVANSGLHSVVADEDLVCTNLAKNIFTVSTSCADRVANYAKIRELTLRGEKLGFHAYIAPPDGAWAGIIHRAWNGESPQDLLQALRRVNPLLTIVQARDMGRTSRSVLTHFMAEEPPPSVKIFGILYAVFNFRPKVEACLNCRQVGHRRDERSRVTAAYRRHGLPATTLEHLLFPSRPHLPALRSLVEFLDETGIVAYR</sequence>
<dbReference type="AlphaFoldDB" id="A0A9J6DV77"/>